<protein>
    <submittedName>
        <fullName evidence="2">Uncharacterized protein</fullName>
    </submittedName>
</protein>
<evidence type="ECO:0000256" key="1">
    <source>
        <dbReference type="SAM" id="Phobius"/>
    </source>
</evidence>
<dbReference type="AlphaFoldDB" id="A0A9P4JD01"/>
<sequence length="131" mass="14590">MKIHVKGSSQHAPQAAALFGQLHPRCSILTAHALKHPRPSYRFFISQPPRFPLLRPSWPPTLSPTALILLSPSSLVWKQGIATVLLFFLSLFSLLAISLSHWSHLPVCCKLYLDLPRPQLHHQAALNGLPV</sequence>
<keyword evidence="1" id="KW-0472">Membrane</keyword>
<comment type="caution">
    <text evidence="2">The sequence shown here is derived from an EMBL/GenBank/DDBJ whole genome shotgun (WGS) entry which is preliminary data.</text>
</comment>
<keyword evidence="1" id="KW-1133">Transmembrane helix</keyword>
<organism evidence="2 3">
    <name type="scientific">Myriangium duriaei CBS 260.36</name>
    <dbReference type="NCBI Taxonomy" id="1168546"/>
    <lineage>
        <taxon>Eukaryota</taxon>
        <taxon>Fungi</taxon>
        <taxon>Dikarya</taxon>
        <taxon>Ascomycota</taxon>
        <taxon>Pezizomycotina</taxon>
        <taxon>Dothideomycetes</taxon>
        <taxon>Dothideomycetidae</taxon>
        <taxon>Myriangiales</taxon>
        <taxon>Myriangiaceae</taxon>
        <taxon>Myriangium</taxon>
    </lineage>
</organism>
<dbReference type="Proteomes" id="UP000799439">
    <property type="component" value="Unassembled WGS sequence"/>
</dbReference>
<name>A0A9P4JD01_9PEZI</name>
<keyword evidence="1" id="KW-0812">Transmembrane</keyword>
<reference evidence="2" key="1">
    <citation type="journal article" date="2020" name="Stud. Mycol.">
        <title>101 Dothideomycetes genomes: a test case for predicting lifestyles and emergence of pathogens.</title>
        <authorList>
            <person name="Haridas S."/>
            <person name="Albert R."/>
            <person name="Binder M."/>
            <person name="Bloem J."/>
            <person name="Labutti K."/>
            <person name="Salamov A."/>
            <person name="Andreopoulos B."/>
            <person name="Baker S."/>
            <person name="Barry K."/>
            <person name="Bills G."/>
            <person name="Bluhm B."/>
            <person name="Cannon C."/>
            <person name="Castanera R."/>
            <person name="Culley D."/>
            <person name="Daum C."/>
            <person name="Ezra D."/>
            <person name="Gonzalez J."/>
            <person name="Henrissat B."/>
            <person name="Kuo A."/>
            <person name="Liang C."/>
            <person name="Lipzen A."/>
            <person name="Lutzoni F."/>
            <person name="Magnuson J."/>
            <person name="Mondo S."/>
            <person name="Nolan M."/>
            <person name="Ohm R."/>
            <person name="Pangilinan J."/>
            <person name="Park H.-J."/>
            <person name="Ramirez L."/>
            <person name="Alfaro M."/>
            <person name="Sun H."/>
            <person name="Tritt A."/>
            <person name="Yoshinaga Y."/>
            <person name="Zwiers L.-H."/>
            <person name="Turgeon B."/>
            <person name="Goodwin S."/>
            <person name="Spatafora J."/>
            <person name="Crous P."/>
            <person name="Grigoriev I."/>
        </authorList>
    </citation>
    <scope>NUCLEOTIDE SEQUENCE</scope>
    <source>
        <strain evidence="2">CBS 260.36</strain>
    </source>
</reference>
<keyword evidence="3" id="KW-1185">Reference proteome</keyword>
<dbReference type="EMBL" id="ML996081">
    <property type="protein sequence ID" value="KAF2156589.1"/>
    <property type="molecule type" value="Genomic_DNA"/>
</dbReference>
<proteinExistence type="predicted"/>
<gene>
    <name evidence="2" type="ORF">K461DRAFT_1004</name>
</gene>
<accession>A0A9P4JD01</accession>
<feature type="transmembrane region" description="Helical" evidence="1">
    <location>
        <begin position="81"/>
        <end position="102"/>
    </location>
</feature>
<evidence type="ECO:0000313" key="3">
    <source>
        <dbReference type="Proteomes" id="UP000799439"/>
    </source>
</evidence>
<evidence type="ECO:0000313" key="2">
    <source>
        <dbReference type="EMBL" id="KAF2156589.1"/>
    </source>
</evidence>